<dbReference type="EMBL" id="CM055745">
    <property type="protein sequence ID" value="KAJ7997803.1"/>
    <property type="molecule type" value="Genomic_DNA"/>
</dbReference>
<evidence type="ECO:0000313" key="2">
    <source>
        <dbReference type="Proteomes" id="UP001157502"/>
    </source>
</evidence>
<proteinExistence type="predicted"/>
<comment type="caution">
    <text evidence="1">The sequence shown here is derived from an EMBL/GenBank/DDBJ whole genome shotgun (WGS) entry which is preliminary data.</text>
</comment>
<protein>
    <submittedName>
        <fullName evidence="1">Uncharacterized protein</fullName>
    </submittedName>
</protein>
<keyword evidence="2" id="KW-1185">Reference proteome</keyword>
<name>A0ACC2G2V3_DALPE</name>
<evidence type="ECO:0000313" key="1">
    <source>
        <dbReference type="EMBL" id="KAJ7997803.1"/>
    </source>
</evidence>
<dbReference type="Proteomes" id="UP001157502">
    <property type="component" value="Chromosome 18"/>
</dbReference>
<accession>A0ACC2G2V3</accession>
<organism evidence="1 2">
    <name type="scientific">Dallia pectoralis</name>
    <name type="common">Alaska blackfish</name>
    <dbReference type="NCBI Taxonomy" id="75939"/>
    <lineage>
        <taxon>Eukaryota</taxon>
        <taxon>Metazoa</taxon>
        <taxon>Chordata</taxon>
        <taxon>Craniata</taxon>
        <taxon>Vertebrata</taxon>
        <taxon>Euteleostomi</taxon>
        <taxon>Actinopterygii</taxon>
        <taxon>Neopterygii</taxon>
        <taxon>Teleostei</taxon>
        <taxon>Protacanthopterygii</taxon>
        <taxon>Esociformes</taxon>
        <taxon>Umbridae</taxon>
        <taxon>Dallia</taxon>
    </lineage>
</organism>
<sequence>MRDWCFLQPVAVVPVCDITINLCTQTDPHGLCRPPIFTQVPPPNDILLTPAHFSLTTQVPPAQTDLMDSCRLNSPGFHCNNISMDSRPPPNSPRVPTHNKRHLLTLWAACLSPDFTLRVLHQQIPTDPACLSCFTSRVSFVINIPLISCSASLPHPGLTPTHPHGTQPGLYSPQGLHCTEYTLHGFPPPLSPKPSNTQGSTAQTYLPSWTLPASKLSWTQVSLQ</sequence>
<reference evidence="1" key="1">
    <citation type="submission" date="2021-05" db="EMBL/GenBank/DDBJ databases">
        <authorList>
            <person name="Pan Q."/>
            <person name="Jouanno E."/>
            <person name="Zahm M."/>
            <person name="Klopp C."/>
            <person name="Cabau C."/>
            <person name="Louis A."/>
            <person name="Berthelot C."/>
            <person name="Parey E."/>
            <person name="Roest Crollius H."/>
            <person name="Montfort J."/>
            <person name="Robinson-Rechavi M."/>
            <person name="Bouchez O."/>
            <person name="Lampietro C."/>
            <person name="Lopez Roques C."/>
            <person name="Donnadieu C."/>
            <person name="Postlethwait J."/>
            <person name="Bobe J."/>
            <person name="Dillon D."/>
            <person name="Chandos A."/>
            <person name="von Hippel F."/>
            <person name="Guiguen Y."/>
        </authorList>
    </citation>
    <scope>NUCLEOTIDE SEQUENCE</scope>
    <source>
        <strain evidence="1">YG-Jan2019</strain>
    </source>
</reference>
<gene>
    <name evidence="1" type="ORF">DPEC_G00215920</name>
</gene>